<comment type="caution">
    <text evidence="3">The sequence shown here is derived from an EMBL/GenBank/DDBJ whole genome shotgun (WGS) entry which is preliminary data.</text>
</comment>
<dbReference type="PROSITE" id="PS51257">
    <property type="entry name" value="PROKAR_LIPOPROTEIN"/>
    <property type="match status" value="1"/>
</dbReference>
<accession>A0ABU8LN25</accession>
<reference evidence="3 4" key="1">
    <citation type="submission" date="2024-02" db="EMBL/GenBank/DDBJ databases">
        <authorList>
            <person name="Saticioglu I.B."/>
        </authorList>
    </citation>
    <scope>NUCLEOTIDE SEQUENCE [LARGE SCALE GENOMIC DNA]</scope>
    <source>
        <strain evidence="3 4">Mu-43</strain>
    </source>
</reference>
<name>A0ABU8LN25_9MICO</name>
<dbReference type="Proteomes" id="UP001366085">
    <property type="component" value="Unassembled WGS sequence"/>
</dbReference>
<feature type="chain" id="PRO_5046120099" description="Lipoprotein" evidence="2">
    <location>
        <begin position="26"/>
        <end position="136"/>
    </location>
</feature>
<feature type="signal peptide" evidence="2">
    <location>
        <begin position="1"/>
        <end position="25"/>
    </location>
</feature>
<dbReference type="EMBL" id="JBBDGN010000016">
    <property type="protein sequence ID" value="MEJ1092713.1"/>
    <property type="molecule type" value="Genomic_DNA"/>
</dbReference>
<evidence type="ECO:0000256" key="2">
    <source>
        <dbReference type="SAM" id="SignalP"/>
    </source>
</evidence>
<feature type="region of interest" description="Disordered" evidence="1">
    <location>
        <begin position="24"/>
        <end position="45"/>
    </location>
</feature>
<organism evidence="3 4">
    <name type="scientific">Microbacterium istanbulense</name>
    <dbReference type="NCBI Taxonomy" id="3122049"/>
    <lineage>
        <taxon>Bacteria</taxon>
        <taxon>Bacillati</taxon>
        <taxon>Actinomycetota</taxon>
        <taxon>Actinomycetes</taxon>
        <taxon>Micrococcales</taxon>
        <taxon>Microbacteriaceae</taxon>
        <taxon>Microbacterium</taxon>
    </lineage>
</organism>
<dbReference type="RefSeq" id="WP_337321548.1">
    <property type="nucleotide sequence ID" value="NZ_JBBDGN010000016.1"/>
</dbReference>
<evidence type="ECO:0000313" key="3">
    <source>
        <dbReference type="EMBL" id="MEJ1092713.1"/>
    </source>
</evidence>
<keyword evidence="2" id="KW-0732">Signal</keyword>
<evidence type="ECO:0008006" key="5">
    <source>
        <dbReference type="Google" id="ProtNLM"/>
    </source>
</evidence>
<evidence type="ECO:0000256" key="1">
    <source>
        <dbReference type="SAM" id="MobiDB-lite"/>
    </source>
</evidence>
<sequence>MRKTPTGAVLLLLAVALTACTPANSGPTGDTSELALQPASDEEGGDQAQLAGILHREGGCTYVELEDGGLVIPVFQEGDAAWGEDGLLVGDADPVKAGDEVEFGGGYFGGSFDETMTVPDGCRVLEADLFTVAGAS</sequence>
<gene>
    <name evidence="3" type="ORF">WDU93_13565</name>
</gene>
<protein>
    <recommendedName>
        <fullName evidence="5">Lipoprotein</fullName>
    </recommendedName>
</protein>
<keyword evidence="4" id="KW-1185">Reference proteome</keyword>
<proteinExistence type="predicted"/>
<evidence type="ECO:0000313" key="4">
    <source>
        <dbReference type="Proteomes" id="UP001366085"/>
    </source>
</evidence>